<dbReference type="EMBL" id="DVMR01000057">
    <property type="protein sequence ID" value="HIU44097.1"/>
    <property type="molecule type" value="Genomic_DNA"/>
</dbReference>
<dbReference type="InterPro" id="IPR036918">
    <property type="entry name" value="Pyrv_Knase_C_sf"/>
</dbReference>
<accession>A0A9D1LLU0</accession>
<name>A0A9D1LLU0_9CLOT</name>
<reference evidence="2" key="2">
    <citation type="journal article" date="2021" name="PeerJ">
        <title>Extensive microbial diversity within the chicken gut microbiome revealed by metagenomics and culture.</title>
        <authorList>
            <person name="Gilroy R."/>
            <person name="Ravi A."/>
            <person name="Getino M."/>
            <person name="Pursley I."/>
            <person name="Horton D.L."/>
            <person name="Alikhan N.F."/>
            <person name="Baker D."/>
            <person name="Gharbi K."/>
            <person name="Hall N."/>
            <person name="Watson M."/>
            <person name="Adriaenssens E.M."/>
            <person name="Foster-Nyarko E."/>
            <person name="Jarju S."/>
            <person name="Secka A."/>
            <person name="Antonio M."/>
            <person name="Oren A."/>
            <person name="Chaudhuri R.R."/>
            <person name="La Ragione R."/>
            <person name="Hildebrand F."/>
            <person name="Pallen M.J."/>
        </authorList>
    </citation>
    <scope>NUCLEOTIDE SEQUENCE</scope>
    <source>
        <strain evidence="2">CHK191-8634</strain>
    </source>
</reference>
<organism evidence="2 3">
    <name type="scientific">Candidatus Ventrousia excrementavium</name>
    <dbReference type="NCBI Taxonomy" id="2840961"/>
    <lineage>
        <taxon>Bacteria</taxon>
        <taxon>Bacillati</taxon>
        <taxon>Bacillota</taxon>
        <taxon>Clostridia</taxon>
        <taxon>Eubacteriales</taxon>
        <taxon>Clostridiaceae</taxon>
        <taxon>Clostridiaceae incertae sedis</taxon>
        <taxon>Candidatus Ventrousia</taxon>
    </lineage>
</organism>
<evidence type="ECO:0000259" key="1">
    <source>
        <dbReference type="Pfam" id="PF02887"/>
    </source>
</evidence>
<sequence>MTFDKKGPQNTEQCLALALKAAKERGIHNIVVASSAGDTALQLKEYAGDHNIVCVALAYGTRAPGETNMSDAVRSELEQAGIRVVFATHVLSGAERGLSRRHKGIYPVEIMADTLRMFGRGVKVGVECAIMAVDAGLIPYGEDVISIGGTAKGADSAIILRPEHANNILETQIREIICKPWEV</sequence>
<reference evidence="2" key="1">
    <citation type="submission" date="2020-10" db="EMBL/GenBank/DDBJ databases">
        <authorList>
            <person name="Gilroy R."/>
        </authorList>
    </citation>
    <scope>NUCLEOTIDE SEQUENCE</scope>
    <source>
        <strain evidence="2">CHK191-8634</strain>
    </source>
</reference>
<dbReference type="Proteomes" id="UP000824073">
    <property type="component" value="Unassembled WGS sequence"/>
</dbReference>
<dbReference type="PIRSF" id="PIRSF016138">
    <property type="entry name" value="UCP016138"/>
    <property type="match status" value="1"/>
</dbReference>
<evidence type="ECO:0000313" key="3">
    <source>
        <dbReference type="Proteomes" id="UP000824073"/>
    </source>
</evidence>
<dbReference type="InterPro" id="IPR015074">
    <property type="entry name" value="DUF1867"/>
</dbReference>
<dbReference type="InterPro" id="IPR015795">
    <property type="entry name" value="Pyrv_Knase_C"/>
</dbReference>
<dbReference type="Gene3D" id="3.40.1380.20">
    <property type="entry name" value="Pyruvate kinase, C-terminal domain"/>
    <property type="match status" value="1"/>
</dbReference>
<dbReference type="Pfam" id="PF02887">
    <property type="entry name" value="PK_C"/>
    <property type="match status" value="1"/>
</dbReference>
<dbReference type="AlphaFoldDB" id="A0A9D1LLU0"/>
<dbReference type="SUPFAM" id="SSF52935">
    <property type="entry name" value="PK C-terminal domain-like"/>
    <property type="match status" value="1"/>
</dbReference>
<proteinExistence type="predicted"/>
<comment type="caution">
    <text evidence="2">The sequence shown here is derived from an EMBL/GenBank/DDBJ whole genome shotgun (WGS) entry which is preliminary data.</text>
</comment>
<feature type="domain" description="Pyruvate kinase C-terminal" evidence="1">
    <location>
        <begin position="13"/>
        <end position="154"/>
    </location>
</feature>
<protein>
    <recommendedName>
        <fullName evidence="1">Pyruvate kinase C-terminal domain-containing protein</fullName>
    </recommendedName>
</protein>
<gene>
    <name evidence="2" type="ORF">IAB67_07375</name>
</gene>
<evidence type="ECO:0000313" key="2">
    <source>
        <dbReference type="EMBL" id="HIU44097.1"/>
    </source>
</evidence>